<dbReference type="EMBL" id="KK198763">
    <property type="protein sequence ID" value="KCW47689.1"/>
    <property type="molecule type" value="Genomic_DNA"/>
</dbReference>
<accession>A0A059A1S4</accession>
<gene>
    <name evidence="1" type="ORF">EUGRSUZ_K01427</name>
</gene>
<sequence length="566" mass="62475">MFGCRCLSWTGAAAGGRPHRRPEPFSLPAPIPEWPPGHEFASGSINLGEIEVCKVKRFEFIWGWDWSSDERKGVSFYRPVAIPDGFFSLGHYCQSNDRPLRGFVLVAREVISSGIKPPECTSGKSPALKEPVDYTLIWSSDDGGADGGEGGYFWLPQAPEGYKPMGILVTNQPAKPALEEVRVVQSDLTDTCENHHMILSISKYPLLPLTVCSIRPTHRGMLGKGVSVGTFSCSSCWSSGDEQCISCLKNCNPVLNAMPNLDQVHTLIKHYGPTVFFHPDEVFLPSSVSWFFENGSLLHRKGDPVGEPIDISGSNLPSGGKNDGEYWIDLPSDRRNNSIKNGNLDSAKLYVHVKPALGGTFTDIVMWIFCPFNGPATVKVGMNIPLSIGQHVGDWEHFTLRISNFSGELWSIYFSQHSGGQWVDACDLEFIDGNKAAIYSSKSGHASYPRPGTYIQGSKMLRIGIRNDAARSDFKVDSSTSYEIVAAEYLGDGVVGEPCWLQYMRKWGPTVVYNSRTKLDKVIKSLPDMFGHAVAYIFDKLPIELYGEDGPTGPKEKNNWVGDERS</sequence>
<organism evidence="1">
    <name type="scientific">Eucalyptus grandis</name>
    <name type="common">Flooded gum</name>
    <dbReference type="NCBI Taxonomy" id="71139"/>
    <lineage>
        <taxon>Eukaryota</taxon>
        <taxon>Viridiplantae</taxon>
        <taxon>Streptophyta</taxon>
        <taxon>Embryophyta</taxon>
        <taxon>Tracheophyta</taxon>
        <taxon>Spermatophyta</taxon>
        <taxon>Magnoliopsida</taxon>
        <taxon>eudicotyledons</taxon>
        <taxon>Gunneridae</taxon>
        <taxon>Pentapetalae</taxon>
        <taxon>rosids</taxon>
        <taxon>malvids</taxon>
        <taxon>Myrtales</taxon>
        <taxon>Myrtaceae</taxon>
        <taxon>Myrtoideae</taxon>
        <taxon>Eucalypteae</taxon>
        <taxon>Eucalyptus</taxon>
    </lineage>
</organism>
<dbReference type="Gramene" id="KCW47689">
    <property type="protein sequence ID" value="KCW47689"/>
    <property type="gene ID" value="EUGRSUZ_K01427"/>
</dbReference>
<dbReference type="eggNOG" id="ENOG502QQHV">
    <property type="taxonomic scope" value="Eukaryota"/>
</dbReference>
<evidence type="ECO:0008006" key="2">
    <source>
        <dbReference type="Google" id="ProtNLM"/>
    </source>
</evidence>
<name>A0A059A1S4_EUCGR</name>
<dbReference type="PANTHER" id="PTHR48203">
    <property type="entry name" value="BNAC01G40110D PROTEIN"/>
    <property type="match status" value="1"/>
</dbReference>
<proteinExistence type="predicted"/>
<dbReference type="OrthoDB" id="188042at2759"/>
<dbReference type="KEGG" id="egr:104425227"/>
<dbReference type="InterPro" id="IPR009291">
    <property type="entry name" value="Vps62"/>
</dbReference>
<evidence type="ECO:0000313" key="1">
    <source>
        <dbReference type="EMBL" id="KCW47689.1"/>
    </source>
</evidence>
<dbReference type="AlphaFoldDB" id="A0A059A1S4"/>
<dbReference type="STRING" id="71139.A0A059A1S4"/>
<dbReference type="InParanoid" id="A0A059A1S4"/>
<dbReference type="OMA" id="WSIRPRH"/>
<reference evidence="1" key="1">
    <citation type="submission" date="2013-07" db="EMBL/GenBank/DDBJ databases">
        <title>The genome of Eucalyptus grandis.</title>
        <authorList>
            <person name="Schmutz J."/>
            <person name="Hayes R."/>
            <person name="Myburg A."/>
            <person name="Tuskan G."/>
            <person name="Grattapaglia D."/>
            <person name="Rokhsar D.S."/>
        </authorList>
    </citation>
    <scope>NUCLEOTIDE SEQUENCE</scope>
    <source>
        <tissue evidence="1">Leaf extractions</tissue>
    </source>
</reference>
<dbReference type="PANTHER" id="PTHR48203:SF1">
    <property type="entry name" value="VACUOLAR PROTEIN SORTING-ASSOCIATED PROTEIN 62"/>
    <property type="match status" value="1"/>
</dbReference>
<dbReference type="Pfam" id="PF06101">
    <property type="entry name" value="Vps62"/>
    <property type="match status" value="1"/>
</dbReference>
<protein>
    <recommendedName>
        <fullName evidence="2">Vacuolar protein sorting-associated protein 62</fullName>
    </recommendedName>
</protein>